<feature type="region of interest" description="Disordered" evidence="8">
    <location>
        <begin position="1"/>
        <end position="50"/>
    </location>
</feature>
<feature type="domain" description="C2H2-type" evidence="9">
    <location>
        <begin position="583"/>
        <end position="611"/>
    </location>
</feature>
<dbReference type="InterPro" id="IPR036236">
    <property type="entry name" value="Znf_C2H2_sf"/>
</dbReference>
<feature type="domain" description="C2H2-type" evidence="9">
    <location>
        <begin position="729"/>
        <end position="756"/>
    </location>
</feature>
<protein>
    <recommendedName>
        <fullName evidence="9">C2H2-type domain-containing protein</fullName>
    </recommendedName>
</protein>
<dbReference type="GO" id="GO:0000981">
    <property type="term" value="F:DNA-binding transcription factor activity, RNA polymerase II-specific"/>
    <property type="evidence" value="ECO:0007669"/>
    <property type="project" value="TreeGrafter"/>
</dbReference>
<feature type="domain" description="C2H2-type" evidence="9">
    <location>
        <begin position="357"/>
        <end position="385"/>
    </location>
</feature>
<gene>
    <name evidence="10" type="ORF">NP493_11g09008</name>
</gene>
<proteinExistence type="predicted"/>
<evidence type="ECO:0000313" key="10">
    <source>
        <dbReference type="EMBL" id="KAK2193608.1"/>
    </source>
</evidence>
<feature type="domain" description="C2H2-type" evidence="9">
    <location>
        <begin position="641"/>
        <end position="668"/>
    </location>
</feature>
<accession>A0AAD9PF24</accession>
<keyword evidence="4 7" id="KW-0863">Zinc-finger</keyword>
<comment type="subcellular location">
    <subcellularLocation>
        <location evidence="1">Nucleus</location>
    </subcellularLocation>
</comment>
<keyword evidence="11" id="KW-1185">Reference proteome</keyword>
<dbReference type="SMART" id="SM00355">
    <property type="entry name" value="ZnF_C2H2"/>
    <property type="match status" value="16"/>
</dbReference>
<keyword evidence="5" id="KW-0862">Zinc</keyword>
<dbReference type="GO" id="GO:0000977">
    <property type="term" value="F:RNA polymerase II transcription regulatory region sequence-specific DNA binding"/>
    <property type="evidence" value="ECO:0007669"/>
    <property type="project" value="TreeGrafter"/>
</dbReference>
<evidence type="ECO:0000256" key="6">
    <source>
        <dbReference type="ARBA" id="ARBA00023242"/>
    </source>
</evidence>
<evidence type="ECO:0000256" key="8">
    <source>
        <dbReference type="SAM" id="MobiDB-lite"/>
    </source>
</evidence>
<evidence type="ECO:0000256" key="4">
    <source>
        <dbReference type="ARBA" id="ARBA00022771"/>
    </source>
</evidence>
<name>A0AAD9PF24_RIDPI</name>
<keyword evidence="3" id="KW-0677">Repeat</keyword>
<dbReference type="GO" id="GO:0008270">
    <property type="term" value="F:zinc ion binding"/>
    <property type="evidence" value="ECO:0007669"/>
    <property type="project" value="UniProtKB-KW"/>
</dbReference>
<dbReference type="InterPro" id="IPR013087">
    <property type="entry name" value="Znf_C2H2_type"/>
</dbReference>
<organism evidence="10 11">
    <name type="scientific">Ridgeia piscesae</name>
    <name type="common">Tubeworm</name>
    <dbReference type="NCBI Taxonomy" id="27915"/>
    <lineage>
        <taxon>Eukaryota</taxon>
        <taxon>Metazoa</taxon>
        <taxon>Spiralia</taxon>
        <taxon>Lophotrochozoa</taxon>
        <taxon>Annelida</taxon>
        <taxon>Polychaeta</taxon>
        <taxon>Sedentaria</taxon>
        <taxon>Canalipalpata</taxon>
        <taxon>Sabellida</taxon>
        <taxon>Siboglinidae</taxon>
        <taxon>Ridgeia</taxon>
    </lineage>
</organism>
<feature type="domain" description="C2H2-type" evidence="9">
    <location>
        <begin position="612"/>
        <end position="640"/>
    </location>
</feature>
<evidence type="ECO:0000259" key="9">
    <source>
        <dbReference type="PROSITE" id="PS50157"/>
    </source>
</evidence>
<dbReference type="Pfam" id="PF00096">
    <property type="entry name" value="zf-C2H2"/>
    <property type="match status" value="4"/>
</dbReference>
<evidence type="ECO:0000256" key="2">
    <source>
        <dbReference type="ARBA" id="ARBA00022723"/>
    </source>
</evidence>
<dbReference type="FunFam" id="3.30.160.60:FF:000671">
    <property type="entry name" value="Zinc finger protein 26"/>
    <property type="match status" value="1"/>
</dbReference>
<feature type="domain" description="C2H2-type" evidence="9">
    <location>
        <begin position="460"/>
        <end position="488"/>
    </location>
</feature>
<feature type="domain" description="C2H2-type" evidence="9">
    <location>
        <begin position="673"/>
        <end position="700"/>
    </location>
</feature>
<dbReference type="GO" id="GO:0005634">
    <property type="term" value="C:nucleus"/>
    <property type="evidence" value="ECO:0007669"/>
    <property type="project" value="UniProtKB-SubCell"/>
</dbReference>
<reference evidence="10" key="1">
    <citation type="journal article" date="2023" name="Mol. Biol. Evol.">
        <title>Third-Generation Sequencing Reveals the Adaptive Role of the Epigenome in Three Deep-Sea Polychaetes.</title>
        <authorList>
            <person name="Perez M."/>
            <person name="Aroh O."/>
            <person name="Sun Y."/>
            <person name="Lan Y."/>
            <person name="Juniper S.K."/>
            <person name="Young C.R."/>
            <person name="Angers B."/>
            <person name="Qian P.Y."/>
        </authorList>
    </citation>
    <scope>NUCLEOTIDE SEQUENCE</scope>
    <source>
        <strain evidence="10">R07B-5</strain>
    </source>
</reference>
<comment type="caution">
    <text evidence="10">The sequence shown here is derived from an EMBL/GenBank/DDBJ whole genome shotgun (WGS) entry which is preliminary data.</text>
</comment>
<dbReference type="PANTHER" id="PTHR24381:SF450">
    <property type="entry name" value="GASTRULA ZINC FINGER PROTEIN XLCGF26.1-LIKE-RELATED"/>
    <property type="match status" value="1"/>
</dbReference>
<evidence type="ECO:0000256" key="3">
    <source>
        <dbReference type="ARBA" id="ARBA00022737"/>
    </source>
</evidence>
<feature type="compositionally biased region" description="Basic and acidic residues" evidence="8">
    <location>
        <begin position="316"/>
        <end position="329"/>
    </location>
</feature>
<evidence type="ECO:0000313" key="11">
    <source>
        <dbReference type="Proteomes" id="UP001209878"/>
    </source>
</evidence>
<feature type="domain" description="C2H2-type" evidence="9">
    <location>
        <begin position="701"/>
        <end position="728"/>
    </location>
</feature>
<feature type="region of interest" description="Disordered" evidence="8">
    <location>
        <begin position="62"/>
        <end position="103"/>
    </location>
</feature>
<dbReference type="SUPFAM" id="SSF57667">
    <property type="entry name" value="beta-beta-alpha zinc fingers"/>
    <property type="match status" value="7"/>
</dbReference>
<dbReference type="PROSITE" id="PS50157">
    <property type="entry name" value="ZINC_FINGER_C2H2_2"/>
    <property type="match status" value="8"/>
</dbReference>
<evidence type="ECO:0000256" key="1">
    <source>
        <dbReference type="ARBA" id="ARBA00004123"/>
    </source>
</evidence>
<evidence type="ECO:0000256" key="7">
    <source>
        <dbReference type="PROSITE-ProRule" id="PRU00042"/>
    </source>
</evidence>
<dbReference type="PROSITE" id="PS00028">
    <property type="entry name" value="ZINC_FINGER_C2H2_1"/>
    <property type="match status" value="12"/>
</dbReference>
<dbReference type="EMBL" id="JAODUO010000010">
    <property type="protein sequence ID" value="KAK2193608.1"/>
    <property type="molecule type" value="Genomic_DNA"/>
</dbReference>
<keyword evidence="6" id="KW-0539">Nucleus</keyword>
<dbReference type="FunFam" id="3.30.160.60:FF:000145">
    <property type="entry name" value="Zinc finger protein 574"/>
    <property type="match status" value="1"/>
</dbReference>
<dbReference type="PANTHER" id="PTHR24381">
    <property type="entry name" value="ZINC FINGER PROTEIN"/>
    <property type="match status" value="1"/>
</dbReference>
<feature type="region of interest" description="Disordered" evidence="8">
    <location>
        <begin position="316"/>
        <end position="351"/>
    </location>
</feature>
<evidence type="ECO:0000256" key="5">
    <source>
        <dbReference type="ARBA" id="ARBA00022833"/>
    </source>
</evidence>
<dbReference type="Gene3D" id="3.30.160.60">
    <property type="entry name" value="Classic Zinc Finger"/>
    <property type="match status" value="8"/>
</dbReference>
<feature type="compositionally biased region" description="Basic and acidic residues" evidence="8">
    <location>
        <begin position="87"/>
        <end position="99"/>
    </location>
</feature>
<keyword evidence="2" id="KW-0479">Metal-binding</keyword>
<dbReference type="AlphaFoldDB" id="A0AAD9PF24"/>
<sequence length="939" mass="105041">MTGRGCPLRQWSESLEGDPGYTGDKGPAGEPCLPPGQFKHESEDPSKTSILSEALQPAEAVIKQDIDADQDAPDSAVPEAEPTGATDRSKMTPRGDRIWTKPKKFNPFEDDTIIPYNDTAEQSVFTLTSACPLQSNLPVSSEEKCDMSSGERCEGSSTVCDVCGFKSATPQGLVNHKGNYHSAVMYECDICFRRFGYKNVRDRHHANHFYANNTIKESALIVHKMALEKHGRVENLSPSVLYGAAGAVDAGKEESDMKEAVKVEETLVGRLLDWEGEEKGEERVEGDVGIALNNADCDNAEKQFLGNDVKEHLQEVDIPKDDAGERDLKTSTSEENMEHAASSANGGGQTGSPPRLFECDLCGARLTQAYYLKKHCEAVHFSNRERKKTDSVRNQLGLRNETVYPCPHCSFVCYRIQNFTRHVDSHRQPAVHRCQLCPYTNKIRGEVSRHTRNAHGEKKFNCDQCASAFRTQILLNCHVKQKHEKSRRTVCEICGKVLTTRKCYYKHKEMYHGDDAVQGKVMCQTCGRVLNSQRLYDAHWARCHSAEADNEEEREIADAYGDPQRRTLPVRRHIVRVHADKKYKCELCSAAYPRQTFLAKHVRVQHQGAEKTQCVHCKKVFRHYANLKAHMNRVHLEDKPYQCSVCLRSFFDKRTLTMHMDLHRPEDERDWKYECKPCHRHFRFKCNYDYHMQDHTGQRPHVCATCSKAFKTKSMLETHLAVHSEERPFSCTHCGKRFKLQKYLDVHVLTHYSEKVCCAACGKIFGQPSDLKKHICRAIPMSAAGVVADATGVGMNIGGLNVLGDGSTVTAILVEQQDDNGDHGDESLEVPDTPIVIEQQAVVCETADGGQLFPLVDATTDTDLDDSAVAMYMCGLCHKLVATQDEINDHMQEHIGGECDGDKLLAQLEETSVTDATGGVPAVTVEEVGHDNTGTVAYL</sequence>
<dbReference type="Proteomes" id="UP001209878">
    <property type="component" value="Unassembled WGS sequence"/>
</dbReference>